<dbReference type="HAMAP" id="MF_00825">
    <property type="entry name" value="3_HAO"/>
    <property type="match status" value="1"/>
</dbReference>
<comment type="similarity">
    <text evidence="9">Belongs to the 3-HAO family.</text>
</comment>
<evidence type="ECO:0000256" key="3">
    <source>
        <dbReference type="ARBA" id="ARBA00022490"/>
    </source>
</evidence>
<evidence type="ECO:0000313" key="11">
    <source>
        <dbReference type="Proteomes" id="UP000265663"/>
    </source>
</evidence>
<keyword evidence="11" id="KW-1185">Reference proteome</keyword>
<evidence type="ECO:0000313" key="10">
    <source>
        <dbReference type="EMBL" id="RMZ66669.1"/>
    </source>
</evidence>
<evidence type="ECO:0000256" key="8">
    <source>
        <dbReference type="ARBA" id="ARBA00023004"/>
    </source>
</evidence>
<feature type="binding site" evidence="9">
    <location>
        <position position="177"/>
    </location>
    <ligand>
        <name>Fe cation</name>
        <dbReference type="ChEBI" id="CHEBI:24875"/>
        <note>catalytic</note>
    </ligand>
</feature>
<evidence type="ECO:0000256" key="1">
    <source>
        <dbReference type="ARBA" id="ARBA00001954"/>
    </source>
</evidence>
<dbReference type="PANTHER" id="PTHR15497">
    <property type="entry name" value="3-HYDROXYANTHRANILATE 3,4-DIOXYGENASE"/>
    <property type="match status" value="1"/>
</dbReference>
<dbReference type="SUPFAM" id="SSF51182">
    <property type="entry name" value="RmlC-like cupins"/>
    <property type="match status" value="1"/>
</dbReference>
<feature type="binding site" evidence="9">
    <location>
        <position position="183"/>
    </location>
    <ligand>
        <name>Fe cation</name>
        <dbReference type="ChEBI" id="CHEBI:24875"/>
        <note>catalytic</note>
    </ligand>
</feature>
<dbReference type="GO" id="GO:0019805">
    <property type="term" value="P:quinolinate biosynthetic process"/>
    <property type="evidence" value="ECO:0007669"/>
    <property type="project" value="UniProtKB-UniRule"/>
</dbReference>
<dbReference type="GO" id="GO:0005737">
    <property type="term" value="C:cytoplasm"/>
    <property type="evidence" value="ECO:0007669"/>
    <property type="project" value="UniProtKB-SubCell"/>
</dbReference>
<feature type="binding site" evidence="9">
    <location>
        <position position="255"/>
    </location>
    <ligand>
        <name>a divalent metal cation</name>
        <dbReference type="ChEBI" id="CHEBI:60240"/>
    </ligand>
</feature>
<keyword evidence="8 9" id="KW-0408">Iron</keyword>
<comment type="cofactor">
    <cofactor evidence="1 9">
        <name>Fe(2+)</name>
        <dbReference type="ChEBI" id="CHEBI:29033"/>
    </cofactor>
</comment>
<feature type="binding site" evidence="9">
    <location>
        <position position="292"/>
    </location>
    <ligand>
        <name>a divalent metal cation</name>
        <dbReference type="ChEBI" id="CHEBI:60240"/>
    </ligand>
</feature>
<comment type="catalytic activity">
    <reaction evidence="9">
        <text>3-hydroxyanthranilate + O2 = (2Z,4Z)-2-amino-3-carboxymuconate 6-semialdehyde</text>
        <dbReference type="Rhea" id="RHEA:17953"/>
        <dbReference type="ChEBI" id="CHEBI:15379"/>
        <dbReference type="ChEBI" id="CHEBI:36559"/>
        <dbReference type="ChEBI" id="CHEBI:77612"/>
        <dbReference type="EC" id="1.13.11.6"/>
    </reaction>
</comment>
<keyword evidence="5 9" id="KW-0479">Metal-binding</keyword>
<feature type="binding site" evidence="9">
    <location>
        <position position="173"/>
    </location>
    <ligand>
        <name>O2</name>
        <dbReference type="ChEBI" id="CHEBI:15379"/>
    </ligand>
</feature>
<dbReference type="PANTHER" id="PTHR15497:SF1">
    <property type="entry name" value="3-HYDROXYANTHRANILATE 3,4-DIOXYGENASE"/>
    <property type="match status" value="1"/>
</dbReference>
<dbReference type="CDD" id="cd06123">
    <property type="entry name" value="cupin_HAO"/>
    <property type="match status" value="1"/>
</dbReference>
<proteinExistence type="inferred from homology"/>
<accession>A0A3M7LWV0</accession>
<comment type="function">
    <text evidence="2 9">Catalyzes the oxidative ring opening of 3-hydroxyanthranilate to 2-amino-3-carboxymuconate semialdehyde, which spontaneously cyclizes to quinolinate.</text>
</comment>
<feature type="binding site" evidence="9">
    <location>
        <position position="226"/>
    </location>
    <ligand>
        <name>Fe cation</name>
        <dbReference type="ChEBI" id="CHEBI:24875"/>
        <note>catalytic</note>
    </ligand>
</feature>
<dbReference type="InterPro" id="IPR011051">
    <property type="entry name" value="RmlC_Cupin_sf"/>
</dbReference>
<comment type="subcellular location">
    <subcellularLocation>
        <location evidence="9">Cytoplasm</location>
    </subcellularLocation>
</comment>
<feature type="binding site" evidence="9">
    <location>
        <position position="240"/>
    </location>
    <ligand>
        <name>substrate</name>
    </ligand>
</feature>
<evidence type="ECO:0000256" key="5">
    <source>
        <dbReference type="ARBA" id="ARBA00022723"/>
    </source>
</evidence>
<feature type="binding site" evidence="9">
    <location>
        <position position="295"/>
    </location>
    <ligand>
        <name>a divalent metal cation</name>
        <dbReference type="ChEBI" id="CHEBI:60240"/>
    </ligand>
</feature>
<dbReference type="GO" id="GO:0034354">
    <property type="term" value="P:'de novo' NAD+ biosynthetic process from L-tryptophan"/>
    <property type="evidence" value="ECO:0007669"/>
    <property type="project" value="UniProtKB-UniRule"/>
</dbReference>
<dbReference type="AlphaFoldDB" id="A0A3M7LWV0"/>
<dbReference type="Proteomes" id="UP000265663">
    <property type="component" value="Unassembled WGS sequence"/>
</dbReference>
<dbReference type="GO" id="GO:0006569">
    <property type="term" value="P:L-tryptophan catabolic process"/>
    <property type="evidence" value="ECO:0007669"/>
    <property type="project" value="UniProtKB-UniRule"/>
</dbReference>
<gene>
    <name evidence="9" type="primary">BNA1</name>
    <name evidence="10" type="ORF">GMOD_00002028</name>
</gene>
<evidence type="ECO:0000256" key="6">
    <source>
        <dbReference type="ARBA" id="ARBA00022964"/>
    </source>
</evidence>
<dbReference type="InterPro" id="IPR014710">
    <property type="entry name" value="RmlC-like_jellyroll"/>
</dbReference>
<keyword evidence="4 9" id="KW-0662">Pyridine nucleotide biosynthesis</keyword>
<protein>
    <recommendedName>
        <fullName evidence="9">3-hydroxyanthranilate 3,4-dioxygenase</fullName>
        <ecNumber evidence="9">1.13.11.6</ecNumber>
    </recommendedName>
    <alternativeName>
        <fullName evidence="9">3-hydroxyanthranilate oxygenase</fullName>
        <shortName evidence="9">3-HAO</shortName>
    </alternativeName>
    <alternativeName>
        <fullName evidence="9">3-hydroxyanthranilic acid dioxygenase</fullName>
        <shortName evidence="9">HAD</shortName>
    </alternativeName>
    <alternativeName>
        <fullName evidence="9">Biosynthesis of nicotinic acid protein 1</fullName>
    </alternativeName>
</protein>
<keyword evidence="7 9" id="KW-0560">Oxidoreductase</keyword>
<dbReference type="UniPathway" id="UPA00253">
    <property type="reaction ID" value="UER00330"/>
</dbReference>
<feature type="binding site" evidence="9">
    <location>
        <position position="258"/>
    </location>
    <ligand>
        <name>a divalent metal cation</name>
        <dbReference type="ChEBI" id="CHEBI:60240"/>
    </ligand>
</feature>
<dbReference type="EC" id="1.13.11.6" evidence="9"/>
<dbReference type="InterPro" id="IPR010329">
    <property type="entry name" value="3hydroanth_dOase"/>
</dbReference>
<dbReference type="GO" id="GO:0000334">
    <property type="term" value="F:3-hydroxyanthranilate 3,4-dioxygenase activity"/>
    <property type="evidence" value="ECO:0007669"/>
    <property type="project" value="UniProtKB-UniRule"/>
</dbReference>
<dbReference type="GO" id="GO:0008198">
    <property type="term" value="F:ferrous iron binding"/>
    <property type="evidence" value="ECO:0007669"/>
    <property type="project" value="UniProtKB-UniRule"/>
</dbReference>
<feature type="binding site" evidence="9">
    <location>
        <position position="183"/>
    </location>
    <ligand>
        <name>substrate</name>
    </ligand>
</feature>
<dbReference type="GO" id="GO:0043420">
    <property type="term" value="P:anthranilate metabolic process"/>
    <property type="evidence" value="ECO:0007669"/>
    <property type="project" value="UniProtKB-UniRule"/>
</dbReference>
<reference evidence="10 11" key="1">
    <citation type="journal article" date="2014" name="PLoS ONE">
        <title>De novo Genome Assembly of the Fungal Plant Pathogen Pyrenophora semeniperda.</title>
        <authorList>
            <person name="Soliai M.M."/>
            <person name="Meyer S.E."/>
            <person name="Udall J.A."/>
            <person name="Elzinga D.E."/>
            <person name="Hermansen R.A."/>
            <person name="Bodily P.M."/>
            <person name="Hart A.A."/>
            <person name="Coleman C.E."/>
        </authorList>
    </citation>
    <scope>NUCLEOTIDE SEQUENCE [LARGE SCALE GENOMIC DNA]</scope>
    <source>
        <strain evidence="10 11">CCB06</strain>
        <tissue evidence="10">Mycelium</tissue>
    </source>
</reference>
<evidence type="ECO:0000256" key="9">
    <source>
        <dbReference type="HAMAP-Rule" id="MF_03019"/>
    </source>
</evidence>
<comment type="pathway">
    <text evidence="9">Cofactor biosynthesis; NAD(+) biosynthesis; quinolinate from L-kynurenine: step 3/3.</text>
</comment>
<name>A0A3M7LWV0_9PLEO</name>
<dbReference type="OrthoDB" id="204928at2759"/>
<dbReference type="FunFam" id="2.60.120.10:FF:000093">
    <property type="entry name" value="3-hydroxyanthranilate 3,4-dioxygenase"/>
    <property type="match status" value="1"/>
</dbReference>
<evidence type="ECO:0000256" key="4">
    <source>
        <dbReference type="ARBA" id="ARBA00022642"/>
    </source>
</evidence>
<sequence length="307" mass="34485">MQKENVKSVRFYIFVLNFLQLSGAVVELDVVNLGVAVVVQLPYGTAYCVLRAACCVLRVAPVIGAVFQALDLTGNKLLASYFMQKHIVTAAPMRSLRPVTRLVQSTSRPAFRSPRAVEQRHFSQSISRRQLGPPLNIPKWVAENSHMLKPPVNNYCVYNDDVTVMIVGGPNERTDYHINETAEWFYQHKGSMLLKVVDSSLPTGQQFKDIHIHEGDMFLLPPNTPHNPVRFKDTVGVVLEQKRPEGSMDRLRWYCQNCGEKVHEAAFHCTDLGTQIKDAVNTFKADTQRRTCKSCGTICDTAPQPKA</sequence>
<keyword evidence="3 9" id="KW-0963">Cytoplasm</keyword>
<dbReference type="EMBL" id="KE747809">
    <property type="protein sequence ID" value="RMZ66669.1"/>
    <property type="molecule type" value="Genomic_DNA"/>
</dbReference>
<keyword evidence="6 9" id="KW-0223">Dioxygenase</keyword>
<dbReference type="NCBIfam" id="TIGR03037">
    <property type="entry name" value="anthran_nbaC"/>
    <property type="match status" value="1"/>
</dbReference>
<dbReference type="Gene3D" id="2.60.120.10">
    <property type="entry name" value="Jelly Rolls"/>
    <property type="match status" value="1"/>
</dbReference>
<dbReference type="Pfam" id="PF06052">
    <property type="entry name" value="3-HAO"/>
    <property type="match status" value="1"/>
</dbReference>
<evidence type="ECO:0000256" key="7">
    <source>
        <dbReference type="ARBA" id="ARBA00023002"/>
    </source>
</evidence>
<feature type="binding site" evidence="9">
    <location>
        <position position="230"/>
    </location>
    <ligand>
        <name>substrate</name>
    </ligand>
</feature>
<organism evidence="10 11">
    <name type="scientific">Pyrenophora seminiperda CCB06</name>
    <dbReference type="NCBI Taxonomy" id="1302712"/>
    <lineage>
        <taxon>Eukaryota</taxon>
        <taxon>Fungi</taxon>
        <taxon>Dikarya</taxon>
        <taxon>Ascomycota</taxon>
        <taxon>Pezizomycotina</taxon>
        <taxon>Dothideomycetes</taxon>
        <taxon>Pleosporomycetidae</taxon>
        <taxon>Pleosporales</taxon>
        <taxon>Pleosporineae</taxon>
        <taxon>Pleosporaceae</taxon>
        <taxon>Pyrenophora</taxon>
    </lineage>
</organism>
<evidence type="ECO:0000256" key="2">
    <source>
        <dbReference type="ARBA" id="ARBA00002752"/>
    </source>
</evidence>